<evidence type="ECO:0000313" key="3">
    <source>
        <dbReference type="Proteomes" id="UP001162162"/>
    </source>
</evidence>
<gene>
    <name evidence="2" type="ORF">NQ318_007246</name>
</gene>
<sequence length="199" mass="22175">VYLMRIIMNQEPLGVAPDIVLPQDLVRWSDLNSAHHLTDYSATGETKHNTSPFPYDAEINHKIILWSGDITSLQVDAIVNSTNESMSDNNPVSNRIFQRAGSELKEEISLDVRECRTGEVRVTQGYALPARYIIHTVGPKYNIKYQSASESTLHTCYRSVLQKAKEMGLHSIALSVVNSVKRNFPPDVGAHIALLDVST</sequence>
<dbReference type="InterPro" id="IPR035793">
    <property type="entry name" value="Macro_GDAP2"/>
</dbReference>
<feature type="non-terminal residue" evidence="2">
    <location>
        <position position="1"/>
    </location>
</feature>
<dbReference type="PANTHER" id="PTHR11106">
    <property type="entry name" value="GANGLIOSIDE INDUCED DIFFERENTIATION ASSOCIATED PROTEIN 2-RELATED"/>
    <property type="match status" value="1"/>
</dbReference>
<dbReference type="Proteomes" id="UP001162162">
    <property type="component" value="Unassembled WGS sequence"/>
</dbReference>
<reference evidence="2" key="1">
    <citation type="journal article" date="2023" name="Insect Mol. Biol.">
        <title>Genome sequencing provides insights into the evolution of gene families encoding plant cell wall-degrading enzymes in longhorned beetles.</title>
        <authorList>
            <person name="Shin N.R."/>
            <person name="Okamura Y."/>
            <person name="Kirsch R."/>
            <person name="Pauchet Y."/>
        </authorList>
    </citation>
    <scope>NUCLEOTIDE SEQUENCE</scope>
    <source>
        <strain evidence="2">AMC_N1</strain>
    </source>
</reference>
<feature type="domain" description="Macro" evidence="1">
    <location>
        <begin position="50"/>
        <end position="199"/>
    </location>
</feature>
<keyword evidence="3" id="KW-1185">Reference proteome</keyword>
<accession>A0AAV8XU19</accession>
<dbReference type="InterPro" id="IPR043472">
    <property type="entry name" value="Macro_dom-like"/>
</dbReference>
<evidence type="ECO:0000259" key="1">
    <source>
        <dbReference type="PROSITE" id="PS51154"/>
    </source>
</evidence>
<dbReference type="SUPFAM" id="SSF52949">
    <property type="entry name" value="Macro domain-like"/>
    <property type="match status" value="1"/>
</dbReference>
<dbReference type="InterPro" id="IPR002589">
    <property type="entry name" value="Macro_dom"/>
</dbReference>
<dbReference type="PROSITE" id="PS51154">
    <property type="entry name" value="MACRO"/>
    <property type="match status" value="1"/>
</dbReference>
<organism evidence="2 3">
    <name type="scientific">Aromia moschata</name>
    <dbReference type="NCBI Taxonomy" id="1265417"/>
    <lineage>
        <taxon>Eukaryota</taxon>
        <taxon>Metazoa</taxon>
        <taxon>Ecdysozoa</taxon>
        <taxon>Arthropoda</taxon>
        <taxon>Hexapoda</taxon>
        <taxon>Insecta</taxon>
        <taxon>Pterygota</taxon>
        <taxon>Neoptera</taxon>
        <taxon>Endopterygota</taxon>
        <taxon>Coleoptera</taxon>
        <taxon>Polyphaga</taxon>
        <taxon>Cucujiformia</taxon>
        <taxon>Chrysomeloidea</taxon>
        <taxon>Cerambycidae</taxon>
        <taxon>Cerambycinae</taxon>
        <taxon>Callichromatini</taxon>
        <taxon>Aromia</taxon>
    </lineage>
</organism>
<proteinExistence type="predicted"/>
<name>A0AAV8XU19_9CUCU</name>
<dbReference type="CDD" id="cd02905">
    <property type="entry name" value="Macro_GDAP2-like"/>
    <property type="match status" value="1"/>
</dbReference>
<protein>
    <recommendedName>
        <fullName evidence="1">Macro domain-containing protein</fullName>
    </recommendedName>
</protein>
<dbReference type="EMBL" id="JAPWTK010000323">
    <property type="protein sequence ID" value="KAJ8942517.1"/>
    <property type="molecule type" value="Genomic_DNA"/>
</dbReference>
<comment type="caution">
    <text evidence="2">The sequence shown here is derived from an EMBL/GenBank/DDBJ whole genome shotgun (WGS) entry which is preliminary data.</text>
</comment>
<dbReference type="Pfam" id="PF01661">
    <property type="entry name" value="Macro"/>
    <property type="match status" value="1"/>
</dbReference>
<dbReference type="SMART" id="SM00506">
    <property type="entry name" value="A1pp"/>
    <property type="match status" value="1"/>
</dbReference>
<dbReference type="AlphaFoldDB" id="A0AAV8XU19"/>
<dbReference type="PANTHER" id="PTHR11106:SF72">
    <property type="entry name" value="GANGLIOSIDE-INDUCED DIFFERENTIATION-ASSOCIATED PROTEIN 2"/>
    <property type="match status" value="1"/>
</dbReference>
<dbReference type="Gene3D" id="3.40.220.10">
    <property type="entry name" value="Leucine Aminopeptidase, subunit E, domain 1"/>
    <property type="match status" value="1"/>
</dbReference>
<evidence type="ECO:0000313" key="2">
    <source>
        <dbReference type="EMBL" id="KAJ8942517.1"/>
    </source>
</evidence>